<dbReference type="Proteomes" id="UP000703269">
    <property type="component" value="Unassembled WGS sequence"/>
</dbReference>
<accession>A0A9P3LEX7</accession>
<keyword evidence="2" id="KW-1185">Reference proteome</keyword>
<name>A0A9P3LEX7_9APHY</name>
<protein>
    <submittedName>
        <fullName evidence="1">Uncharacterized protein</fullName>
    </submittedName>
</protein>
<dbReference type="AlphaFoldDB" id="A0A9P3LEX7"/>
<comment type="caution">
    <text evidence="1">The sequence shown here is derived from an EMBL/GenBank/DDBJ whole genome shotgun (WGS) entry which is preliminary data.</text>
</comment>
<reference evidence="1 2" key="1">
    <citation type="submission" date="2021-08" db="EMBL/GenBank/DDBJ databases">
        <title>Draft Genome Sequence of Phanerochaete sordida strain YK-624.</title>
        <authorList>
            <person name="Mori T."/>
            <person name="Dohra H."/>
            <person name="Suzuki T."/>
            <person name="Kawagishi H."/>
            <person name="Hirai H."/>
        </authorList>
    </citation>
    <scope>NUCLEOTIDE SEQUENCE [LARGE SCALE GENOMIC DNA]</scope>
    <source>
        <strain evidence="1 2">YK-624</strain>
    </source>
</reference>
<sequence length="84" mass="9250">MLGVESIWPRHTKPQRTQDSIVVDADDVCQICGPAITTEYPQVAVQPRSEQRVRVAPFKQFLLYAVATPCIVVAASCSHCATIH</sequence>
<gene>
    <name evidence="1" type="ORF">PsYK624_082020</name>
</gene>
<dbReference type="EMBL" id="BPQB01000024">
    <property type="protein sequence ID" value="GJE92049.1"/>
    <property type="molecule type" value="Genomic_DNA"/>
</dbReference>
<evidence type="ECO:0000313" key="2">
    <source>
        <dbReference type="Proteomes" id="UP000703269"/>
    </source>
</evidence>
<proteinExistence type="predicted"/>
<evidence type="ECO:0000313" key="1">
    <source>
        <dbReference type="EMBL" id="GJE92049.1"/>
    </source>
</evidence>
<organism evidence="1 2">
    <name type="scientific">Phanerochaete sordida</name>
    <dbReference type="NCBI Taxonomy" id="48140"/>
    <lineage>
        <taxon>Eukaryota</taxon>
        <taxon>Fungi</taxon>
        <taxon>Dikarya</taxon>
        <taxon>Basidiomycota</taxon>
        <taxon>Agaricomycotina</taxon>
        <taxon>Agaricomycetes</taxon>
        <taxon>Polyporales</taxon>
        <taxon>Phanerochaetaceae</taxon>
        <taxon>Phanerochaete</taxon>
    </lineage>
</organism>